<comment type="caution">
    <text evidence="2">The sequence shown here is derived from an EMBL/GenBank/DDBJ whole genome shotgun (WGS) entry which is preliminary data.</text>
</comment>
<dbReference type="Pfam" id="PF09694">
    <property type="entry name" value="Gcw_chp"/>
    <property type="match status" value="1"/>
</dbReference>
<protein>
    <submittedName>
        <fullName evidence="2">TorF family putative porin</fullName>
    </submittedName>
</protein>
<gene>
    <name evidence="2" type="ORF">KW868_20775</name>
</gene>
<keyword evidence="1" id="KW-0732">Signal</keyword>
<feature type="signal peptide" evidence="1">
    <location>
        <begin position="1"/>
        <end position="23"/>
    </location>
</feature>
<reference evidence="2" key="1">
    <citation type="submission" date="2021-07" db="EMBL/GenBank/DDBJ databases">
        <authorList>
            <person name="Fernandez M."/>
            <person name="Pereira P."/>
            <person name="Torres Tejerizo G.A."/>
            <person name="Gonzalez P."/>
            <person name="Agostini E."/>
        </authorList>
    </citation>
    <scope>NUCLEOTIDE SEQUENCE</scope>
    <source>
        <strain evidence="2">SFC 500-1A</strain>
    </source>
</reference>
<dbReference type="NCBIfam" id="TIGR02001">
    <property type="entry name" value="gcw_chp"/>
    <property type="match status" value="1"/>
</dbReference>
<name>A0A8X8GGG0_ACIGI</name>
<dbReference type="RefSeq" id="WP_234624288.1">
    <property type="nucleotide sequence ID" value="NZ_JAHWXT010000011.1"/>
</dbReference>
<dbReference type="EMBL" id="JAHWXT010000011">
    <property type="protein sequence ID" value="MCF0266888.1"/>
    <property type="molecule type" value="Genomic_DNA"/>
</dbReference>
<evidence type="ECO:0000313" key="2">
    <source>
        <dbReference type="EMBL" id="MCF0266888.1"/>
    </source>
</evidence>
<evidence type="ECO:0000256" key="1">
    <source>
        <dbReference type="SAM" id="SignalP"/>
    </source>
</evidence>
<accession>A0A8X8GGG0</accession>
<organism evidence="2 3">
    <name type="scientific">Acinetobacter guillouiae</name>
    <name type="common">Acinetobacter genomosp. 11</name>
    <dbReference type="NCBI Taxonomy" id="106649"/>
    <lineage>
        <taxon>Bacteria</taxon>
        <taxon>Pseudomonadati</taxon>
        <taxon>Pseudomonadota</taxon>
        <taxon>Gammaproteobacteria</taxon>
        <taxon>Moraxellales</taxon>
        <taxon>Moraxellaceae</taxon>
        <taxon>Acinetobacter</taxon>
    </lineage>
</organism>
<proteinExistence type="predicted"/>
<dbReference type="InterPro" id="IPR010239">
    <property type="entry name" value="CHP02001"/>
</dbReference>
<feature type="chain" id="PRO_5036480250" evidence="1">
    <location>
        <begin position="24"/>
        <end position="256"/>
    </location>
</feature>
<sequence length="256" mass="27839">MNSLISKLLWAMPICITSCPAFAEEANVLVENGTISGNVGLVSKYIYRGGVENDDVAVQGGLSYAHKSGITVGYWGSTLSYNPADDTQDHGFENNFYLAYAQEIAQNWSYNLKTTAYVYHKGGTVYADQADHRKTTYTDLSAELSYKNLTAGASVMLADASSANAGDIYLSIAYRHALAQDFIFNTAIGASLYNSHHDDSIVQTEQDFALSEMRLGLSKVIANTGVSASLDYVIGGKDRLGEDYKDNLVFGLTYSF</sequence>
<dbReference type="AlphaFoldDB" id="A0A8X8GGG0"/>
<evidence type="ECO:0000313" key="3">
    <source>
        <dbReference type="Proteomes" id="UP000887320"/>
    </source>
</evidence>
<dbReference type="Proteomes" id="UP000887320">
    <property type="component" value="Unassembled WGS sequence"/>
</dbReference>